<dbReference type="AlphaFoldDB" id="A0A8S3PZF7"/>
<dbReference type="SMART" id="SM00192">
    <property type="entry name" value="LDLa"/>
    <property type="match status" value="2"/>
</dbReference>
<keyword evidence="5" id="KW-0677">Repeat</keyword>
<dbReference type="InterPro" id="IPR023415">
    <property type="entry name" value="LDLR_class-A_CS"/>
</dbReference>
<keyword evidence="9" id="KW-0325">Glycoprotein</keyword>
<dbReference type="InterPro" id="IPR036055">
    <property type="entry name" value="LDL_receptor-like_sf"/>
</dbReference>
<evidence type="ECO:0000256" key="10">
    <source>
        <dbReference type="PROSITE-ProRule" id="PRU00124"/>
    </source>
</evidence>
<evidence type="ECO:0000256" key="8">
    <source>
        <dbReference type="ARBA" id="ARBA00023157"/>
    </source>
</evidence>
<organism evidence="11 12">
    <name type="scientific">Mytilus edulis</name>
    <name type="common">Blue mussel</name>
    <dbReference type="NCBI Taxonomy" id="6550"/>
    <lineage>
        <taxon>Eukaryota</taxon>
        <taxon>Metazoa</taxon>
        <taxon>Spiralia</taxon>
        <taxon>Lophotrochozoa</taxon>
        <taxon>Mollusca</taxon>
        <taxon>Bivalvia</taxon>
        <taxon>Autobranchia</taxon>
        <taxon>Pteriomorphia</taxon>
        <taxon>Mytilida</taxon>
        <taxon>Mytiloidea</taxon>
        <taxon>Mytilidae</taxon>
        <taxon>Mytilinae</taxon>
        <taxon>Mytilus</taxon>
    </lineage>
</organism>
<keyword evidence="3" id="KW-0812">Transmembrane</keyword>
<evidence type="ECO:0000256" key="4">
    <source>
        <dbReference type="ARBA" id="ARBA00022729"/>
    </source>
</evidence>
<dbReference type="PANTHER" id="PTHR24270">
    <property type="entry name" value="LOW-DENSITY LIPOPROTEIN RECEPTOR-RELATED"/>
    <property type="match status" value="1"/>
</dbReference>
<comment type="caution">
    <text evidence="11">The sequence shown here is derived from an EMBL/GenBank/DDBJ whole genome shotgun (WGS) entry which is preliminary data.</text>
</comment>
<dbReference type="CDD" id="cd00112">
    <property type="entry name" value="LDLa"/>
    <property type="match status" value="2"/>
</dbReference>
<proteinExistence type="predicted"/>
<evidence type="ECO:0000256" key="6">
    <source>
        <dbReference type="ARBA" id="ARBA00022989"/>
    </source>
</evidence>
<evidence type="ECO:0000256" key="9">
    <source>
        <dbReference type="ARBA" id="ARBA00023180"/>
    </source>
</evidence>
<dbReference type="FunFam" id="4.10.400.10:FF:000002">
    <property type="entry name" value="Low-density lipoprotein receptor-related protein 1"/>
    <property type="match status" value="1"/>
</dbReference>
<keyword evidence="8 10" id="KW-1015">Disulfide bond</keyword>
<dbReference type="InterPro" id="IPR002172">
    <property type="entry name" value="LDrepeatLR_classA_rpt"/>
</dbReference>
<dbReference type="InterPro" id="IPR050685">
    <property type="entry name" value="LDLR"/>
</dbReference>
<keyword evidence="12" id="KW-1185">Reference proteome</keyword>
<sequence length="203" mass="23014">MSTPSDNCSLMEAKPYNINMSTTCDNYDIIFDTDQKHTIINMFTTCDNYGDNFSIIKQDTIQIVKCLLPGNHCCLMFDTRYITLYVICLLQMITVQRFPGRYFRCELSGSCIPKKWRCDGDSDCGPGDRTDELNCSALLGWKCDGEFDCGADDTSDEKDCEADFCSYNEYECKSGECIPLNWTCDKEYDCSDGSDESEVICSL</sequence>
<dbReference type="GO" id="GO:0005886">
    <property type="term" value="C:plasma membrane"/>
    <property type="evidence" value="ECO:0007669"/>
    <property type="project" value="TreeGrafter"/>
</dbReference>
<dbReference type="PROSITE" id="PS50068">
    <property type="entry name" value="LDLRA_2"/>
    <property type="match status" value="2"/>
</dbReference>
<dbReference type="GO" id="GO:0012505">
    <property type="term" value="C:endomembrane system"/>
    <property type="evidence" value="ECO:0007669"/>
    <property type="project" value="UniProtKB-SubCell"/>
</dbReference>
<comment type="subcellular location">
    <subcellularLocation>
        <location evidence="2">Endomembrane system</location>
    </subcellularLocation>
    <subcellularLocation>
        <location evidence="1">Membrane</location>
        <topology evidence="1">Single-pass membrane protein</topology>
    </subcellularLocation>
</comment>
<evidence type="ECO:0000256" key="2">
    <source>
        <dbReference type="ARBA" id="ARBA00004308"/>
    </source>
</evidence>
<keyword evidence="7" id="KW-0472">Membrane</keyword>
<feature type="disulfide bond" evidence="10">
    <location>
        <begin position="172"/>
        <end position="190"/>
    </location>
</feature>
<reference evidence="11" key="1">
    <citation type="submission" date="2021-03" db="EMBL/GenBank/DDBJ databases">
        <authorList>
            <person name="Bekaert M."/>
        </authorList>
    </citation>
    <scope>NUCLEOTIDE SEQUENCE</scope>
</reference>
<evidence type="ECO:0000313" key="11">
    <source>
        <dbReference type="EMBL" id="CAG2189623.1"/>
    </source>
</evidence>
<dbReference type="PROSITE" id="PS01209">
    <property type="entry name" value="LDLRA_1"/>
    <property type="match status" value="1"/>
</dbReference>
<dbReference type="SUPFAM" id="SSF57424">
    <property type="entry name" value="LDL receptor-like module"/>
    <property type="match status" value="2"/>
</dbReference>
<evidence type="ECO:0000256" key="5">
    <source>
        <dbReference type="ARBA" id="ARBA00022737"/>
    </source>
</evidence>
<dbReference type="OrthoDB" id="6142318at2759"/>
<evidence type="ECO:0000256" key="1">
    <source>
        <dbReference type="ARBA" id="ARBA00004167"/>
    </source>
</evidence>
<dbReference type="Proteomes" id="UP000683360">
    <property type="component" value="Unassembled WGS sequence"/>
</dbReference>
<dbReference type="EMBL" id="CAJPWZ010000298">
    <property type="protein sequence ID" value="CAG2189623.1"/>
    <property type="molecule type" value="Genomic_DNA"/>
</dbReference>
<dbReference type="Pfam" id="PF00057">
    <property type="entry name" value="Ldl_recept_a"/>
    <property type="match status" value="2"/>
</dbReference>
<keyword evidence="6" id="KW-1133">Transmembrane helix</keyword>
<evidence type="ECO:0000256" key="7">
    <source>
        <dbReference type="ARBA" id="ARBA00023136"/>
    </source>
</evidence>
<dbReference type="Gene3D" id="4.10.400.10">
    <property type="entry name" value="Low-density Lipoprotein Receptor"/>
    <property type="match status" value="2"/>
</dbReference>
<name>A0A8S3PZF7_MYTED</name>
<accession>A0A8S3PZF7</accession>
<evidence type="ECO:0000313" key="12">
    <source>
        <dbReference type="Proteomes" id="UP000683360"/>
    </source>
</evidence>
<comment type="caution">
    <text evidence="10">Lacks conserved residue(s) required for the propagation of feature annotation.</text>
</comment>
<evidence type="ECO:0000256" key="3">
    <source>
        <dbReference type="ARBA" id="ARBA00022692"/>
    </source>
</evidence>
<keyword evidence="4" id="KW-0732">Signal</keyword>
<gene>
    <name evidence="11" type="ORF">MEDL_4991</name>
</gene>
<dbReference type="GO" id="GO:0016192">
    <property type="term" value="P:vesicle-mediated transport"/>
    <property type="evidence" value="ECO:0007669"/>
    <property type="project" value="UniProtKB-ARBA"/>
</dbReference>
<feature type="disulfide bond" evidence="10">
    <location>
        <begin position="165"/>
        <end position="177"/>
    </location>
</feature>
<protein>
    <submittedName>
        <fullName evidence="11">LRP1</fullName>
    </submittedName>
</protein>
<dbReference type="PRINTS" id="PR00261">
    <property type="entry name" value="LDLRECEPTOR"/>
</dbReference>